<dbReference type="GO" id="GO:0005886">
    <property type="term" value="C:plasma membrane"/>
    <property type="evidence" value="ECO:0007669"/>
    <property type="project" value="UniProtKB-SubCell"/>
</dbReference>
<organism evidence="8 9">
    <name type="scientific">Streptomyces finlayi</name>
    <dbReference type="NCBI Taxonomy" id="67296"/>
    <lineage>
        <taxon>Bacteria</taxon>
        <taxon>Bacillati</taxon>
        <taxon>Actinomycetota</taxon>
        <taxon>Actinomycetes</taxon>
        <taxon>Kitasatosporales</taxon>
        <taxon>Streptomycetaceae</taxon>
        <taxon>Streptomyces</taxon>
    </lineage>
</organism>
<dbReference type="AlphaFoldDB" id="A0A919C9A8"/>
<protein>
    <recommendedName>
        <fullName evidence="7">ABC3 transporter permease C-terminal domain-containing protein</fullName>
    </recommendedName>
</protein>
<dbReference type="EMBL" id="BMVC01000003">
    <property type="protein sequence ID" value="GHC87896.1"/>
    <property type="molecule type" value="Genomic_DNA"/>
</dbReference>
<evidence type="ECO:0000256" key="4">
    <source>
        <dbReference type="ARBA" id="ARBA00022989"/>
    </source>
</evidence>
<gene>
    <name evidence="8" type="ORF">GCM10010334_20170</name>
</gene>
<evidence type="ECO:0000256" key="5">
    <source>
        <dbReference type="ARBA" id="ARBA00023136"/>
    </source>
</evidence>
<feature type="domain" description="ABC3 transporter permease C-terminal" evidence="7">
    <location>
        <begin position="297"/>
        <end position="407"/>
    </location>
</feature>
<feature type="transmembrane region" description="Helical" evidence="6">
    <location>
        <begin position="387"/>
        <end position="407"/>
    </location>
</feature>
<evidence type="ECO:0000259" key="7">
    <source>
        <dbReference type="Pfam" id="PF02687"/>
    </source>
</evidence>
<feature type="transmembrane region" description="Helical" evidence="6">
    <location>
        <begin position="336"/>
        <end position="361"/>
    </location>
</feature>
<evidence type="ECO:0000313" key="8">
    <source>
        <dbReference type="EMBL" id="GHC87896.1"/>
    </source>
</evidence>
<reference evidence="8" key="1">
    <citation type="journal article" date="2014" name="Int. J. Syst. Evol. Microbiol.">
        <title>Complete genome sequence of Corynebacterium casei LMG S-19264T (=DSM 44701T), isolated from a smear-ripened cheese.</title>
        <authorList>
            <consortium name="US DOE Joint Genome Institute (JGI-PGF)"/>
            <person name="Walter F."/>
            <person name="Albersmeier A."/>
            <person name="Kalinowski J."/>
            <person name="Ruckert C."/>
        </authorList>
    </citation>
    <scope>NUCLEOTIDE SEQUENCE</scope>
    <source>
        <strain evidence="8">JCM 4637</strain>
    </source>
</reference>
<dbReference type="Proteomes" id="UP000638353">
    <property type="component" value="Unassembled WGS sequence"/>
</dbReference>
<evidence type="ECO:0000256" key="1">
    <source>
        <dbReference type="ARBA" id="ARBA00004651"/>
    </source>
</evidence>
<keyword evidence="2" id="KW-1003">Cell membrane</keyword>
<feature type="transmembrane region" description="Helical" evidence="6">
    <location>
        <begin position="291"/>
        <end position="315"/>
    </location>
</feature>
<feature type="transmembrane region" description="Helical" evidence="6">
    <location>
        <begin position="54"/>
        <end position="77"/>
    </location>
</feature>
<keyword evidence="4 6" id="KW-1133">Transmembrane helix</keyword>
<evidence type="ECO:0000256" key="6">
    <source>
        <dbReference type="SAM" id="Phobius"/>
    </source>
</evidence>
<comment type="subcellular location">
    <subcellularLocation>
        <location evidence="1">Cell membrane</location>
        <topology evidence="1">Multi-pass membrane protein</topology>
    </subcellularLocation>
</comment>
<dbReference type="InterPro" id="IPR003838">
    <property type="entry name" value="ABC3_permease_C"/>
</dbReference>
<evidence type="ECO:0000256" key="3">
    <source>
        <dbReference type="ARBA" id="ARBA00022692"/>
    </source>
</evidence>
<proteinExistence type="predicted"/>
<comment type="caution">
    <text evidence="8">The sequence shown here is derived from an EMBL/GenBank/DDBJ whole genome shotgun (WGS) entry which is preliminary data.</text>
</comment>
<name>A0A919C9A8_9ACTN</name>
<evidence type="ECO:0000313" key="9">
    <source>
        <dbReference type="Proteomes" id="UP000638353"/>
    </source>
</evidence>
<evidence type="ECO:0000256" key="2">
    <source>
        <dbReference type="ARBA" id="ARBA00022475"/>
    </source>
</evidence>
<accession>A0A919C9A8</accession>
<keyword evidence="5 6" id="KW-0472">Membrane</keyword>
<keyword evidence="3 6" id="KW-0812">Transmembrane</keyword>
<sequence length="427" mass="43167">MGVQGGRGTGGAAEAVADRAASAASGSAPGAAGAHGGRRRGRTPVLVRWARHHALVLGAASVAVLLAATVLAALAALTERAVESGVQRRIAADQGAAVSVLGNRPGEIPAGVDARRDAAVRAAFGQTFAGVAHRTWSVLRAPAGFQSEFGVIDGSGQERDDVTVAVEVPVLAGPELRQGGTYRTQVRGVDLRLRVVGPVPSGAVRDDALGPVRGESAAPLVLADTAALGPLGPRTAGRSALLLFGSHLDAPVLRSLVPRAADTSALGTLRVRAEEEASIDSDGLLAALTTAYRLCTVLTVLLALIALVLDLLLSAPERGRTAARLRTMGLGDRATGALNLVQLLPMVAAAAIGGSALGLLLPGLLGDALDLRGFTGGALDPELRTDYAAFALLGGGFLLLVAAAVAVETALARRRKLGAVLRLGEQT</sequence>
<dbReference type="Pfam" id="PF02687">
    <property type="entry name" value="FtsX"/>
    <property type="match status" value="1"/>
</dbReference>
<reference evidence="8" key="2">
    <citation type="submission" date="2020-09" db="EMBL/GenBank/DDBJ databases">
        <authorList>
            <person name="Sun Q."/>
            <person name="Ohkuma M."/>
        </authorList>
    </citation>
    <scope>NUCLEOTIDE SEQUENCE</scope>
    <source>
        <strain evidence="8">JCM 4637</strain>
    </source>
</reference>